<keyword evidence="3 5" id="KW-1133">Transmembrane helix</keyword>
<organism evidence="7 8">
    <name type="scientific">Bacillus timonensis</name>
    <dbReference type="NCBI Taxonomy" id="1033734"/>
    <lineage>
        <taxon>Bacteria</taxon>
        <taxon>Bacillati</taxon>
        <taxon>Bacillota</taxon>
        <taxon>Bacilli</taxon>
        <taxon>Bacillales</taxon>
        <taxon>Bacillaceae</taxon>
        <taxon>Bacillus</taxon>
    </lineage>
</organism>
<dbReference type="Pfam" id="PF01794">
    <property type="entry name" value="Ferric_reduct"/>
    <property type="match status" value="1"/>
</dbReference>
<evidence type="ECO:0000256" key="2">
    <source>
        <dbReference type="ARBA" id="ARBA00022692"/>
    </source>
</evidence>
<dbReference type="AlphaFoldDB" id="A0A4S3PVB8"/>
<dbReference type="InterPro" id="IPR013130">
    <property type="entry name" value="Fe3_Rdtase_TM_dom"/>
</dbReference>
<feature type="transmembrane region" description="Helical" evidence="5">
    <location>
        <begin position="125"/>
        <end position="145"/>
    </location>
</feature>
<keyword evidence="8" id="KW-1185">Reference proteome</keyword>
<evidence type="ECO:0000256" key="5">
    <source>
        <dbReference type="SAM" id="Phobius"/>
    </source>
</evidence>
<dbReference type="Proteomes" id="UP000306477">
    <property type="component" value="Unassembled WGS sequence"/>
</dbReference>
<dbReference type="OrthoDB" id="6656329at2"/>
<evidence type="ECO:0000259" key="6">
    <source>
        <dbReference type="Pfam" id="PF01794"/>
    </source>
</evidence>
<keyword evidence="2 5" id="KW-0812">Transmembrane</keyword>
<dbReference type="GO" id="GO:0016020">
    <property type="term" value="C:membrane"/>
    <property type="evidence" value="ECO:0007669"/>
    <property type="project" value="UniProtKB-SubCell"/>
</dbReference>
<feature type="transmembrane region" description="Helical" evidence="5">
    <location>
        <begin position="151"/>
        <end position="172"/>
    </location>
</feature>
<dbReference type="EMBL" id="SLUB01000009">
    <property type="protein sequence ID" value="THE13395.1"/>
    <property type="molecule type" value="Genomic_DNA"/>
</dbReference>
<feature type="domain" description="Ferric oxidoreductase" evidence="6">
    <location>
        <begin position="16"/>
        <end position="137"/>
    </location>
</feature>
<feature type="transmembrane region" description="Helical" evidence="5">
    <location>
        <begin position="91"/>
        <end position="113"/>
    </location>
</feature>
<comment type="subcellular location">
    <subcellularLocation>
        <location evidence="1">Membrane</location>
        <topology evidence="1">Multi-pass membrane protein</topology>
    </subcellularLocation>
</comment>
<keyword evidence="4 5" id="KW-0472">Membrane</keyword>
<protein>
    <submittedName>
        <fullName evidence="7">Iron reductase</fullName>
    </submittedName>
</protein>
<reference evidence="7 8" key="1">
    <citation type="journal article" date="2019" name="Indoor Air">
        <title>Impacts of indoor surface finishes on bacterial viability.</title>
        <authorList>
            <person name="Hu J."/>
            <person name="Maamar S.B."/>
            <person name="Glawe A.J."/>
            <person name="Gottel N."/>
            <person name="Gilbert J.A."/>
            <person name="Hartmann E.M."/>
        </authorList>
    </citation>
    <scope>NUCLEOTIDE SEQUENCE [LARGE SCALE GENOMIC DNA]</scope>
    <source>
        <strain evidence="7 8">AF060A6</strain>
    </source>
</reference>
<name>A0A4S3PVB8_9BACI</name>
<evidence type="ECO:0000256" key="4">
    <source>
        <dbReference type="ARBA" id="ARBA00023136"/>
    </source>
</evidence>
<evidence type="ECO:0000313" key="8">
    <source>
        <dbReference type="Proteomes" id="UP000306477"/>
    </source>
</evidence>
<sequence length="191" mass="21696">MNIDWLSTWSLIRISGFLAYFLFTLSIAAGLMNRLSLFKKQKPLMLELHKLSGWIGMLTVVFHATLLLVDSYMPYTIFEILIPFSSENDPFFSGLGTISFYFFLVTLGTSDFFIKALGRTLWKKIHFLVIPAWILMVLHGIIIGTDSAQPWAAFIYGSGTVLVIMLLVFRYVEGLLESTGNNKRKIVKKTP</sequence>
<comment type="caution">
    <text evidence="7">The sequence shown here is derived from an EMBL/GenBank/DDBJ whole genome shotgun (WGS) entry which is preliminary data.</text>
</comment>
<evidence type="ECO:0000256" key="1">
    <source>
        <dbReference type="ARBA" id="ARBA00004141"/>
    </source>
</evidence>
<feature type="transmembrane region" description="Helical" evidence="5">
    <location>
        <begin position="12"/>
        <end position="31"/>
    </location>
</feature>
<dbReference type="RefSeq" id="WP_136378933.1">
    <property type="nucleotide sequence ID" value="NZ_SLUB01000009.1"/>
</dbReference>
<evidence type="ECO:0000256" key="3">
    <source>
        <dbReference type="ARBA" id="ARBA00022989"/>
    </source>
</evidence>
<gene>
    <name evidence="7" type="ORF">E1I69_07200</name>
</gene>
<evidence type="ECO:0000313" key="7">
    <source>
        <dbReference type="EMBL" id="THE13395.1"/>
    </source>
</evidence>
<proteinExistence type="predicted"/>
<dbReference type="STRING" id="1033734.GCA_000285535_03047"/>
<accession>A0A4S3PVB8</accession>
<feature type="transmembrane region" description="Helical" evidence="5">
    <location>
        <begin position="51"/>
        <end position="69"/>
    </location>
</feature>